<dbReference type="SMART" id="SM00342">
    <property type="entry name" value="HTH_ARAC"/>
    <property type="match status" value="1"/>
</dbReference>
<dbReference type="InterPro" id="IPR029056">
    <property type="entry name" value="Ribokinase-like"/>
</dbReference>
<evidence type="ECO:0000313" key="6">
    <source>
        <dbReference type="Proteomes" id="UP000438914"/>
    </source>
</evidence>
<dbReference type="Gene3D" id="1.10.10.60">
    <property type="entry name" value="Homeodomain-like"/>
    <property type="match status" value="1"/>
</dbReference>
<dbReference type="GO" id="GO:0009228">
    <property type="term" value="P:thiamine biosynthetic process"/>
    <property type="evidence" value="ECO:0007669"/>
    <property type="project" value="TreeGrafter"/>
</dbReference>
<comment type="caution">
    <text evidence="5">The sequence shown here is derived from an EMBL/GenBank/DDBJ whole genome shotgun (WGS) entry which is preliminary data.</text>
</comment>
<dbReference type="SUPFAM" id="SSF46689">
    <property type="entry name" value="Homeodomain-like"/>
    <property type="match status" value="1"/>
</dbReference>
<keyword evidence="1" id="KW-0805">Transcription regulation</keyword>
<dbReference type="GO" id="GO:0008972">
    <property type="term" value="F:phosphomethylpyrimidine kinase activity"/>
    <property type="evidence" value="ECO:0007669"/>
    <property type="project" value="TreeGrafter"/>
</dbReference>
<dbReference type="Pfam" id="PF12833">
    <property type="entry name" value="HTH_18"/>
    <property type="match status" value="1"/>
</dbReference>
<dbReference type="Pfam" id="PF08543">
    <property type="entry name" value="Phos_pyr_kin"/>
    <property type="match status" value="1"/>
</dbReference>
<dbReference type="Proteomes" id="UP000438914">
    <property type="component" value="Unassembled WGS sequence"/>
</dbReference>
<dbReference type="GO" id="GO:0005829">
    <property type="term" value="C:cytosol"/>
    <property type="evidence" value="ECO:0007669"/>
    <property type="project" value="TreeGrafter"/>
</dbReference>
<dbReference type="GO" id="GO:0008902">
    <property type="term" value="F:hydroxymethylpyrimidine kinase activity"/>
    <property type="evidence" value="ECO:0007669"/>
    <property type="project" value="TreeGrafter"/>
</dbReference>
<sequence length="315" mass="34500">MKAVLTITGSDSCGGAGIQADIKTISQLGGYALTAITSITVQNTLGIQNYYDLPPETVRGQVEAVINDVEPNVVKVGLIRTLATLNVIVDLLQKYRPDSIIYDAVVRTAQGEQLIPDDVHDMIVRRLLPLCTVVIIGKEQSISKLPDSIHTIAIDDNPQHGYANGFSSALACFVSQGLSVAEAKGKALAFVNAQSATVSDATGRCGELYRLFLEAIAERGDEYHDINYYADHLNVSARYLAQVTHRAVGLTPKQIVDKEMTHILQSALLSSAQPLQQLAYDHGFTSQQHFTKFFKKQTGLTPSQYRAEVKRKRRE</sequence>
<evidence type="ECO:0000259" key="4">
    <source>
        <dbReference type="PROSITE" id="PS01124"/>
    </source>
</evidence>
<organism evidence="5 6">
    <name type="scientific">Hallella mizrahii</name>
    <dbReference type="NCBI Taxonomy" id="2606637"/>
    <lineage>
        <taxon>Bacteria</taxon>
        <taxon>Pseudomonadati</taxon>
        <taxon>Bacteroidota</taxon>
        <taxon>Bacteroidia</taxon>
        <taxon>Bacteroidales</taxon>
        <taxon>Prevotellaceae</taxon>
        <taxon>Hallella</taxon>
    </lineage>
</organism>
<dbReference type="GO" id="GO:0003700">
    <property type="term" value="F:DNA-binding transcription factor activity"/>
    <property type="evidence" value="ECO:0007669"/>
    <property type="project" value="InterPro"/>
</dbReference>
<gene>
    <name evidence="5" type="ORF">FYJ73_04915</name>
</gene>
<feature type="domain" description="HTH araC/xylS-type" evidence="4">
    <location>
        <begin position="206"/>
        <end position="308"/>
    </location>
</feature>
<dbReference type="InterPro" id="IPR020449">
    <property type="entry name" value="Tscrpt_reg_AraC-type_HTH"/>
</dbReference>
<evidence type="ECO:0000256" key="2">
    <source>
        <dbReference type="ARBA" id="ARBA00023125"/>
    </source>
</evidence>
<dbReference type="PRINTS" id="PR00032">
    <property type="entry name" value="HTHARAC"/>
</dbReference>
<dbReference type="Gene3D" id="3.40.1190.20">
    <property type="match status" value="1"/>
</dbReference>
<dbReference type="RefSeq" id="WP_154533597.1">
    <property type="nucleotide sequence ID" value="NZ_VUNG01000008.1"/>
</dbReference>
<reference evidence="5 6" key="1">
    <citation type="submission" date="2019-08" db="EMBL/GenBank/DDBJ databases">
        <title>In-depth cultivation of the pig gut microbiome towards novel bacterial diversity and tailored functional studies.</title>
        <authorList>
            <person name="Wylensek D."/>
            <person name="Hitch T.C.A."/>
            <person name="Clavel T."/>
        </authorList>
    </citation>
    <scope>NUCLEOTIDE SEQUENCE [LARGE SCALE GENOMIC DNA]</scope>
    <source>
        <strain evidence="5 6">LKV-178-WT-2A</strain>
    </source>
</reference>
<protein>
    <submittedName>
        <fullName evidence="5">Helix-turn-helix domain-containing protein</fullName>
    </submittedName>
</protein>
<dbReference type="EMBL" id="VUNG01000008">
    <property type="protein sequence ID" value="MST84013.1"/>
    <property type="molecule type" value="Genomic_DNA"/>
</dbReference>
<dbReference type="PROSITE" id="PS01124">
    <property type="entry name" value="HTH_ARAC_FAMILY_2"/>
    <property type="match status" value="1"/>
</dbReference>
<evidence type="ECO:0000313" key="5">
    <source>
        <dbReference type="EMBL" id="MST84013.1"/>
    </source>
</evidence>
<accession>A0A7K0KDL2</accession>
<dbReference type="InterPro" id="IPR018060">
    <property type="entry name" value="HTH_AraC"/>
</dbReference>
<name>A0A7K0KDL2_9BACT</name>
<dbReference type="SUPFAM" id="SSF53613">
    <property type="entry name" value="Ribokinase-like"/>
    <property type="match status" value="1"/>
</dbReference>
<evidence type="ECO:0000256" key="3">
    <source>
        <dbReference type="ARBA" id="ARBA00023163"/>
    </source>
</evidence>
<keyword evidence="6" id="KW-1185">Reference proteome</keyword>
<dbReference type="InterPro" id="IPR009057">
    <property type="entry name" value="Homeodomain-like_sf"/>
</dbReference>
<dbReference type="AlphaFoldDB" id="A0A7K0KDL2"/>
<dbReference type="InterPro" id="IPR013749">
    <property type="entry name" value="PM/HMP-P_kinase-1"/>
</dbReference>
<keyword evidence="3" id="KW-0804">Transcription</keyword>
<keyword evidence="2" id="KW-0238">DNA-binding</keyword>
<dbReference type="PANTHER" id="PTHR20858:SF17">
    <property type="entry name" value="HYDROXYMETHYLPYRIMIDINE_PHOSPHOMETHYLPYRIMIDINE KINASE THI20-RELATED"/>
    <property type="match status" value="1"/>
</dbReference>
<dbReference type="PANTHER" id="PTHR20858">
    <property type="entry name" value="PHOSPHOMETHYLPYRIMIDINE KINASE"/>
    <property type="match status" value="1"/>
</dbReference>
<dbReference type="GO" id="GO:0043565">
    <property type="term" value="F:sequence-specific DNA binding"/>
    <property type="evidence" value="ECO:0007669"/>
    <property type="project" value="InterPro"/>
</dbReference>
<evidence type="ECO:0000256" key="1">
    <source>
        <dbReference type="ARBA" id="ARBA00023015"/>
    </source>
</evidence>
<proteinExistence type="predicted"/>